<evidence type="ECO:0000313" key="4">
    <source>
        <dbReference type="EMBL" id="RRS00974.1"/>
    </source>
</evidence>
<dbReference type="InterPro" id="IPR029063">
    <property type="entry name" value="SAM-dependent_MTases_sf"/>
</dbReference>
<keyword evidence="5" id="KW-1185">Reference proteome</keyword>
<dbReference type="PANTHER" id="PTHR43542:SF1">
    <property type="entry name" value="METHYLTRANSFERASE"/>
    <property type="match status" value="1"/>
</dbReference>
<dbReference type="Gene3D" id="3.40.50.150">
    <property type="entry name" value="Vaccinia Virus protein VP39"/>
    <property type="match status" value="1"/>
</dbReference>
<dbReference type="EMBL" id="RSED01000031">
    <property type="protein sequence ID" value="RRS00974.1"/>
    <property type="molecule type" value="Genomic_DNA"/>
</dbReference>
<reference evidence="4 5" key="1">
    <citation type="submission" date="2018-12" db="EMBL/GenBank/DDBJ databases">
        <title>The whole draft genome of Aquabacterium sp. SJQ9.</title>
        <authorList>
            <person name="Sun L."/>
            <person name="Gao X."/>
            <person name="Chen W."/>
            <person name="Huang K."/>
        </authorList>
    </citation>
    <scope>NUCLEOTIDE SEQUENCE [LARGE SCALE GENOMIC DNA]</scope>
    <source>
        <strain evidence="4 5">SJQ9</strain>
    </source>
</reference>
<dbReference type="CDD" id="cd02440">
    <property type="entry name" value="AdoMet_MTases"/>
    <property type="match status" value="1"/>
</dbReference>
<keyword evidence="1 4" id="KW-0489">Methyltransferase</keyword>
<accession>A0A3R8SYN1</accession>
<dbReference type="PANTHER" id="PTHR43542">
    <property type="entry name" value="METHYLTRANSFERASE"/>
    <property type="match status" value="1"/>
</dbReference>
<sequence length="239" mass="25480">MRRSRAASTPPTARSAPEQSLAGDQARRVARQAPQEVRLIGGRFKRTPLSVPIWPGLRPTSSRVRETLFNWLGQDLSGWRVLDAFAGSGALGLEAASRGADAVVMLEREPALVRHIQANVQKLGASAVTVQAADAVAWMTRQGVQQPGGFDLVLLDPPFDAGLFDAALKAAVTCIPVGGWIYLEAPMPCVDPSSPVREGAHALHLPASLRLHRQGRAGVVHYHLIERVASPPGGHAQGI</sequence>
<name>A0A3R8SYN1_9BURK</name>
<dbReference type="Proteomes" id="UP000269265">
    <property type="component" value="Unassembled WGS sequence"/>
</dbReference>
<evidence type="ECO:0000256" key="1">
    <source>
        <dbReference type="ARBA" id="ARBA00022603"/>
    </source>
</evidence>
<evidence type="ECO:0000256" key="3">
    <source>
        <dbReference type="SAM" id="MobiDB-lite"/>
    </source>
</evidence>
<evidence type="ECO:0000256" key="2">
    <source>
        <dbReference type="ARBA" id="ARBA00022679"/>
    </source>
</evidence>
<dbReference type="EC" id="2.1.1.171" evidence="4"/>
<comment type="caution">
    <text evidence="4">The sequence shown here is derived from an EMBL/GenBank/DDBJ whole genome shotgun (WGS) entry which is preliminary data.</text>
</comment>
<dbReference type="AlphaFoldDB" id="A0A3R8SYN1"/>
<dbReference type="NCBIfam" id="TIGR00095">
    <property type="entry name" value="16S rRNA (guanine(966)-N(2))-methyltransferase RsmD"/>
    <property type="match status" value="1"/>
</dbReference>
<dbReference type="InterPro" id="IPR004398">
    <property type="entry name" value="RNA_MeTrfase_RsmD"/>
</dbReference>
<feature type="compositionally biased region" description="Low complexity" evidence="3">
    <location>
        <begin position="1"/>
        <end position="17"/>
    </location>
</feature>
<evidence type="ECO:0000313" key="5">
    <source>
        <dbReference type="Proteomes" id="UP000269265"/>
    </source>
</evidence>
<proteinExistence type="predicted"/>
<protein>
    <submittedName>
        <fullName evidence="4">16S rRNA (Guanine(966)-N(2))-methyltransferase RsmD</fullName>
        <ecNumber evidence="4">2.1.1.171</ecNumber>
    </submittedName>
</protein>
<organism evidence="4 5">
    <name type="scientific">Aquabacterium soli</name>
    <dbReference type="NCBI Taxonomy" id="2493092"/>
    <lineage>
        <taxon>Bacteria</taxon>
        <taxon>Pseudomonadati</taxon>
        <taxon>Pseudomonadota</taxon>
        <taxon>Betaproteobacteria</taxon>
        <taxon>Burkholderiales</taxon>
        <taxon>Aquabacterium</taxon>
    </lineage>
</organism>
<dbReference type="Pfam" id="PF03602">
    <property type="entry name" value="Cons_hypoth95"/>
    <property type="match status" value="1"/>
</dbReference>
<dbReference type="GO" id="GO:0052913">
    <property type="term" value="F:16S rRNA (guanine(966)-N(2))-methyltransferase activity"/>
    <property type="evidence" value="ECO:0007669"/>
    <property type="project" value="UniProtKB-EC"/>
</dbReference>
<dbReference type="OrthoDB" id="9803017at2"/>
<feature type="region of interest" description="Disordered" evidence="3">
    <location>
        <begin position="1"/>
        <end position="27"/>
    </location>
</feature>
<dbReference type="SUPFAM" id="SSF53335">
    <property type="entry name" value="S-adenosyl-L-methionine-dependent methyltransferases"/>
    <property type="match status" value="1"/>
</dbReference>
<keyword evidence="2 4" id="KW-0808">Transferase</keyword>
<gene>
    <name evidence="4" type="primary">rsmD</name>
    <name evidence="4" type="ORF">EIP75_22615</name>
</gene>